<evidence type="ECO:0000256" key="2">
    <source>
        <dbReference type="ARBA" id="ARBA00004236"/>
    </source>
</evidence>
<keyword evidence="13" id="KW-1185">Reference proteome</keyword>
<feature type="domain" description="F-box" evidence="11">
    <location>
        <begin position="12"/>
        <end position="48"/>
    </location>
</feature>
<dbReference type="GO" id="GO:0005886">
    <property type="term" value="C:plasma membrane"/>
    <property type="evidence" value="ECO:0007669"/>
    <property type="project" value="UniProtKB-SubCell"/>
</dbReference>
<dbReference type="OrthoDB" id="1394818at2759"/>
<dbReference type="Pfam" id="PF00560">
    <property type="entry name" value="LRR_1"/>
    <property type="match status" value="6"/>
</dbReference>
<dbReference type="InterPro" id="IPR051848">
    <property type="entry name" value="PGIP"/>
</dbReference>
<dbReference type="FunFam" id="3.80.10.10:FF:000453">
    <property type="entry name" value="Leucine-rich receptor-like protein kinase family protein"/>
    <property type="match status" value="1"/>
</dbReference>
<dbReference type="Pfam" id="PF00646">
    <property type="entry name" value="F-box"/>
    <property type="match status" value="1"/>
</dbReference>
<comment type="caution">
    <text evidence="12">The sequence shown here is derived from an EMBL/GenBank/DDBJ whole genome shotgun (WGS) entry which is preliminary data.</text>
</comment>
<dbReference type="InterPro" id="IPR001810">
    <property type="entry name" value="F-box_dom"/>
</dbReference>
<dbReference type="Gene3D" id="3.80.10.10">
    <property type="entry name" value="Ribonuclease Inhibitor"/>
    <property type="match status" value="1"/>
</dbReference>
<accession>A0A507FLL6</accession>
<keyword evidence="9" id="KW-0472">Membrane</keyword>
<evidence type="ECO:0000313" key="12">
    <source>
        <dbReference type="EMBL" id="TPX75917.1"/>
    </source>
</evidence>
<keyword evidence="8" id="KW-1133">Transmembrane helix</keyword>
<evidence type="ECO:0000256" key="6">
    <source>
        <dbReference type="ARBA" id="ARBA00022729"/>
    </source>
</evidence>
<gene>
    <name evidence="12" type="ORF">CcCBS67573_g02832</name>
</gene>
<evidence type="ECO:0000313" key="13">
    <source>
        <dbReference type="Proteomes" id="UP000320333"/>
    </source>
</evidence>
<evidence type="ECO:0000256" key="5">
    <source>
        <dbReference type="ARBA" id="ARBA00022692"/>
    </source>
</evidence>
<comment type="subcellular location">
    <subcellularLocation>
        <location evidence="2">Cell membrane</location>
    </subcellularLocation>
    <subcellularLocation>
        <location evidence="1">Membrane</location>
        <topology evidence="1">Single-pass membrane protein</topology>
    </subcellularLocation>
</comment>
<dbReference type="PANTHER" id="PTHR48059">
    <property type="entry name" value="POLYGALACTURONASE INHIBITOR 1"/>
    <property type="match status" value="1"/>
</dbReference>
<evidence type="ECO:0000256" key="8">
    <source>
        <dbReference type="ARBA" id="ARBA00022989"/>
    </source>
</evidence>
<evidence type="ECO:0000256" key="10">
    <source>
        <dbReference type="ARBA" id="ARBA00023180"/>
    </source>
</evidence>
<keyword evidence="10" id="KW-0325">Glycoprotein</keyword>
<dbReference type="InterPro" id="IPR003591">
    <property type="entry name" value="Leu-rich_rpt_typical-subtyp"/>
</dbReference>
<evidence type="ECO:0000256" key="1">
    <source>
        <dbReference type="ARBA" id="ARBA00004167"/>
    </source>
</evidence>
<protein>
    <recommendedName>
        <fullName evidence="11">F-box domain-containing protein</fullName>
    </recommendedName>
</protein>
<dbReference type="InterPro" id="IPR001611">
    <property type="entry name" value="Leu-rich_rpt"/>
</dbReference>
<keyword evidence="7" id="KW-0677">Repeat</keyword>
<dbReference type="InterPro" id="IPR036047">
    <property type="entry name" value="F-box-like_dom_sf"/>
</dbReference>
<evidence type="ECO:0000256" key="7">
    <source>
        <dbReference type="ARBA" id="ARBA00022737"/>
    </source>
</evidence>
<dbReference type="PANTHER" id="PTHR48059:SF30">
    <property type="entry name" value="OS06G0587000 PROTEIN"/>
    <property type="match status" value="1"/>
</dbReference>
<dbReference type="AlphaFoldDB" id="A0A507FLL6"/>
<dbReference type="SMART" id="SM00369">
    <property type="entry name" value="LRR_TYP"/>
    <property type="match status" value="4"/>
</dbReference>
<sequence>MNHVRDQVWHSPDLVEQIFSWLPPRSTLQFRRLAKRFNQYLTSPYFTRLNLTRCIERRCQSFHPSTDNILFWPDEAKYSSAFSQLFLFSLRELKATLEPVSPTWRLRIPKAIHHLHNLMHLDLNSSGLTGEIPIELCTLIQLEHLNLHNNELTGPIPIEIGQLVQLKVLYLGLNAISGPIPSSVGNLTHLTILNLFDNQLEGNLPPELCNLSSLQCLHLQNNRIHGPIPSEIGQLQNLHVLNLSKNRLCGEIPATLWNLTNLKTLSLAENELTGHVGGNGLTRLFRLRTIDLKGNRFDSVCVPGEFFNLEHLRWSHF</sequence>
<keyword evidence="4" id="KW-0433">Leucine-rich repeat</keyword>
<dbReference type="SUPFAM" id="SSF81383">
    <property type="entry name" value="F-box domain"/>
    <property type="match status" value="1"/>
</dbReference>
<evidence type="ECO:0000256" key="9">
    <source>
        <dbReference type="ARBA" id="ARBA00023136"/>
    </source>
</evidence>
<evidence type="ECO:0000256" key="4">
    <source>
        <dbReference type="ARBA" id="ARBA00022614"/>
    </source>
</evidence>
<dbReference type="Proteomes" id="UP000320333">
    <property type="component" value="Unassembled WGS sequence"/>
</dbReference>
<dbReference type="FunFam" id="3.80.10.10:FF:000299">
    <property type="entry name" value="Piriformospora indica-insensitive protein 2"/>
    <property type="match status" value="1"/>
</dbReference>
<name>A0A507FLL6_9FUNG</name>
<evidence type="ECO:0000259" key="11">
    <source>
        <dbReference type="Pfam" id="PF00646"/>
    </source>
</evidence>
<dbReference type="GO" id="GO:0009791">
    <property type="term" value="P:post-embryonic development"/>
    <property type="evidence" value="ECO:0007669"/>
    <property type="project" value="UniProtKB-ARBA"/>
</dbReference>
<dbReference type="GO" id="GO:0006952">
    <property type="term" value="P:defense response"/>
    <property type="evidence" value="ECO:0007669"/>
    <property type="project" value="UniProtKB-ARBA"/>
</dbReference>
<keyword evidence="5" id="KW-0812">Transmembrane</keyword>
<dbReference type="SUPFAM" id="SSF52058">
    <property type="entry name" value="L domain-like"/>
    <property type="match status" value="1"/>
</dbReference>
<dbReference type="EMBL" id="QEAP01000064">
    <property type="protein sequence ID" value="TPX75917.1"/>
    <property type="molecule type" value="Genomic_DNA"/>
</dbReference>
<organism evidence="12 13">
    <name type="scientific">Chytriomyces confervae</name>
    <dbReference type="NCBI Taxonomy" id="246404"/>
    <lineage>
        <taxon>Eukaryota</taxon>
        <taxon>Fungi</taxon>
        <taxon>Fungi incertae sedis</taxon>
        <taxon>Chytridiomycota</taxon>
        <taxon>Chytridiomycota incertae sedis</taxon>
        <taxon>Chytridiomycetes</taxon>
        <taxon>Chytridiales</taxon>
        <taxon>Chytriomycetaceae</taxon>
        <taxon>Chytriomyces</taxon>
    </lineage>
</organism>
<proteinExistence type="predicted"/>
<evidence type="ECO:0000256" key="3">
    <source>
        <dbReference type="ARBA" id="ARBA00022475"/>
    </source>
</evidence>
<reference evidence="12 13" key="1">
    <citation type="journal article" date="2019" name="Sci. Rep.">
        <title>Comparative genomics of chytrid fungi reveal insights into the obligate biotrophic and pathogenic lifestyle of Synchytrium endobioticum.</title>
        <authorList>
            <person name="van de Vossenberg B.T.L.H."/>
            <person name="Warris S."/>
            <person name="Nguyen H.D.T."/>
            <person name="van Gent-Pelzer M.P.E."/>
            <person name="Joly D.L."/>
            <person name="van de Geest H.C."/>
            <person name="Bonants P.J.M."/>
            <person name="Smith D.S."/>
            <person name="Levesque C.A."/>
            <person name="van der Lee T.A.J."/>
        </authorList>
    </citation>
    <scope>NUCLEOTIDE SEQUENCE [LARGE SCALE GENOMIC DNA]</scope>
    <source>
        <strain evidence="12 13">CBS 675.73</strain>
    </source>
</reference>
<keyword evidence="6" id="KW-0732">Signal</keyword>
<keyword evidence="3" id="KW-1003">Cell membrane</keyword>
<dbReference type="InterPro" id="IPR032675">
    <property type="entry name" value="LRR_dom_sf"/>
</dbReference>
<dbReference type="GO" id="GO:0051707">
    <property type="term" value="P:response to other organism"/>
    <property type="evidence" value="ECO:0007669"/>
    <property type="project" value="UniProtKB-ARBA"/>
</dbReference>